<name>A0A8J9T6U8_PHATR</name>
<sequence>VMGFGTTSFQGSISTTLQHVNSTAVSFATCARQYRGISNIDRDIMLCAGTQDNEGSCQGDSGGPLINANGVQVGIVSFGVGCGDSDFPGVYARTSGAADWISSQI</sequence>
<evidence type="ECO:0000256" key="1">
    <source>
        <dbReference type="ARBA" id="ARBA00022670"/>
    </source>
</evidence>
<dbReference type="InterPro" id="IPR043504">
    <property type="entry name" value="Peptidase_S1_PA_chymotrypsin"/>
</dbReference>
<dbReference type="PANTHER" id="PTHR24276:SF91">
    <property type="entry name" value="AT26814P-RELATED"/>
    <property type="match status" value="1"/>
</dbReference>
<keyword evidence="4" id="KW-0843">Virulence</keyword>
<evidence type="ECO:0000259" key="6">
    <source>
        <dbReference type="PROSITE" id="PS50240"/>
    </source>
</evidence>
<dbReference type="PROSITE" id="PS00135">
    <property type="entry name" value="TRYPSIN_SER"/>
    <property type="match status" value="1"/>
</dbReference>
<dbReference type="InterPro" id="IPR009003">
    <property type="entry name" value="Peptidase_S1_PA"/>
</dbReference>
<keyword evidence="1" id="KW-0645">Protease</keyword>
<feature type="non-terminal residue" evidence="7">
    <location>
        <position position="1"/>
    </location>
</feature>
<dbReference type="AlphaFoldDB" id="A0A8J9T6U8"/>
<dbReference type="Pfam" id="PF00089">
    <property type="entry name" value="Trypsin"/>
    <property type="match status" value="1"/>
</dbReference>
<dbReference type="PROSITE" id="PS50240">
    <property type="entry name" value="TRYPSIN_DOM"/>
    <property type="match status" value="1"/>
</dbReference>
<evidence type="ECO:0000256" key="3">
    <source>
        <dbReference type="ARBA" id="ARBA00022825"/>
    </source>
</evidence>
<dbReference type="Gene3D" id="2.40.10.10">
    <property type="entry name" value="Trypsin-like serine proteases"/>
    <property type="match status" value="1"/>
</dbReference>
<feature type="non-terminal residue" evidence="7">
    <location>
        <position position="105"/>
    </location>
</feature>
<keyword evidence="2" id="KW-0378">Hydrolase</keyword>
<dbReference type="GO" id="GO:0004252">
    <property type="term" value="F:serine-type endopeptidase activity"/>
    <property type="evidence" value="ECO:0007669"/>
    <property type="project" value="InterPro"/>
</dbReference>
<dbReference type="InterPro" id="IPR033116">
    <property type="entry name" value="TRYPSIN_SER"/>
</dbReference>
<dbReference type="FunFam" id="2.40.10.10:FF:000036">
    <property type="entry name" value="Trypsin beta"/>
    <property type="match status" value="1"/>
</dbReference>
<dbReference type="PANTHER" id="PTHR24276">
    <property type="entry name" value="POLYSERASE-RELATED"/>
    <property type="match status" value="1"/>
</dbReference>
<dbReference type="GO" id="GO:0006508">
    <property type="term" value="P:proteolysis"/>
    <property type="evidence" value="ECO:0007669"/>
    <property type="project" value="UniProtKB-KW"/>
</dbReference>
<protein>
    <recommendedName>
        <fullName evidence="6">Peptidase S1 domain-containing protein</fullName>
    </recommendedName>
</protein>
<dbReference type="Proteomes" id="UP000836788">
    <property type="component" value="Chromosome 22"/>
</dbReference>
<proteinExistence type="predicted"/>
<evidence type="ECO:0000256" key="4">
    <source>
        <dbReference type="ARBA" id="ARBA00023026"/>
    </source>
</evidence>
<dbReference type="InterPro" id="IPR001254">
    <property type="entry name" value="Trypsin_dom"/>
</dbReference>
<accession>A0A8J9T6U8</accession>
<gene>
    <name evidence="7" type="ORF">PTTT1_LOCUS31615</name>
</gene>
<evidence type="ECO:0000256" key="5">
    <source>
        <dbReference type="ARBA" id="ARBA00023157"/>
    </source>
</evidence>
<organism evidence="7">
    <name type="scientific">Phaeodactylum tricornutum</name>
    <name type="common">Diatom</name>
    <dbReference type="NCBI Taxonomy" id="2850"/>
    <lineage>
        <taxon>Eukaryota</taxon>
        <taxon>Sar</taxon>
        <taxon>Stramenopiles</taxon>
        <taxon>Ochrophyta</taxon>
        <taxon>Bacillariophyta</taxon>
        <taxon>Bacillariophyceae</taxon>
        <taxon>Bacillariophycidae</taxon>
        <taxon>Naviculales</taxon>
        <taxon>Phaeodactylaceae</taxon>
        <taxon>Phaeodactylum</taxon>
    </lineage>
</organism>
<dbReference type="SUPFAM" id="SSF50494">
    <property type="entry name" value="Trypsin-like serine proteases"/>
    <property type="match status" value="1"/>
</dbReference>
<reference evidence="7" key="1">
    <citation type="submission" date="2022-02" db="EMBL/GenBank/DDBJ databases">
        <authorList>
            <person name="Giguere J D."/>
        </authorList>
    </citation>
    <scope>NUCLEOTIDE SEQUENCE</scope>
    <source>
        <strain evidence="7">CCAP 1055/1</strain>
    </source>
</reference>
<keyword evidence="5" id="KW-1015">Disulfide bond</keyword>
<evidence type="ECO:0000313" key="7">
    <source>
        <dbReference type="EMBL" id="CAG9286223.1"/>
    </source>
</evidence>
<dbReference type="EMBL" id="OU594963">
    <property type="protein sequence ID" value="CAG9286223.1"/>
    <property type="molecule type" value="Genomic_DNA"/>
</dbReference>
<keyword evidence="3" id="KW-0720">Serine protease</keyword>
<dbReference type="InterPro" id="IPR050430">
    <property type="entry name" value="Peptidase_S1"/>
</dbReference>
<evidence type="ECO:0000256" key="2">
    <source>
        <dbReference type="ARBA" id="ARBA00022801"/>
    </source>
</evidence>
<feature type="domain" description="Peptidase S1" evidence="6">
    <location>
        <begin position="1"/>
        <end position="105"/>
    </location>
</feature>